<evidence type="ECO:0000313" key="1">
    <source>
        <dbReference type="EMBL" id="KAI5668639.1"/>
    </source>
</evidence>
<keyword evidence="2" id="KW-1185">Reference proteome</keyword>
<comment type="caution">
    <text evidence="1">The sequence shown here is derived from an EMBL/GenBank/DDBJ whole genome shotgun (WGS) entry which is preliminary data.</text>
</comment>
<sequence length="95" mass="11086">MSFRIKEFSYFFSFTDIATLLSNLCRLIQTSPSTHRRASVTHHSTTDVLSDDDALPSLRLCWHLSAFKFSRLSNIKYVFKFYPSIYCLLFSGYLI</sequence>
<accession>A0ACC0B7K8</accession>
<proteinExistence type="predicted"/>
<dbReference type="Proteomes" id="UP001060085">
    <property type="component" value="Linkage Group LG04"/>
</dbReference>
<organism evidence="1 2">
    <name type="scientific">Catharanthus roseus</name>
    <name type="common">Madagascar periwinkle</name>
    <name type="synonym">Vinca rosea</name>
    <dbReference type="NCBI Taxonomy" id="4058"/>
    <lineage>
        <taxon>Eukaryota</taxon>
        <taxon>Viridiplantae</taxon>
        <taxon>Streptophyta</taxon>
        <taxon>Embryophyta</taxon>
        <taxon>Tracheophyta</taxon>
        <taxon>Spermatophyta</taxon>
        <taxon>Magnoliopsida</taxon>
        <taxon>eudicotyledons</taxon>
        <taxon>Gunneridae</taxon>
        <taxon>Pentapetalae</taxon>
        <taxon>asterids</taxon>
        <taxon>lamiids</taxon>
        <taxon>Gentianales</taxon>
        <taxon>Apocynaceae</taxon>
        <taxon>Rauvolfioideae</taxon>
        <taxon>Vinceae</taxon>
        <taxon>Catharanthinae</taxon>
        <taxon>Catharanthus</taxon>
    </lineage>
</organism>
<protein>
    <submittedName>
        <fullName evidence="1">Uncharacterized protein</fullName>
    </submittedName>
</protein>
<name>A0ACC0B7K8_CATRO</name>
<reference evidence="2" key="1">
    <citation type="journal article" date="2023" name="Nat. Plants">
        <title>Single-cell RNA sequencing provides a high-resolution roadmap for understanding the multicellular compartmentation of specialized metabolism.</title>
        <authorList>
            <person name="Sun S."/>
            <person name="Shen X."/>
            <person name="Li Y."/>
            <person name="Li Y."/>
            <person name="Wang S."/>
            <person name="Li R."/>
            <person name="Zhang H."/>
            <person name="Shen G."/>
            <person name="Guo B."/>
            <person name="Wei J."/>
            <person name="Xu J."/>
            <person name="St-Pierre B."/>
            <person name="Chen S."/>
            <person name="Sun C."/>
        </authorList>
    </citation>
    <scope>NUCLEOTIDE SEQUENCE [LARGE SCALE GENOMIC DNA]</scope>
</reference>
<dbReference type="EMBL" id="CM044704">
    <property type="protein sequence ID" value="KAI5668639.1"/>
    <property type="molecule type" value="Genomic_DNA"/>
</dbReference>
<evidence type="ECO:0000313" key="2">
    <source>
        <dbReference type="Proteomes" id="UP001060085"/>
    </source>
</evidence>
<gene>
    <name evidence="1" type="ORF">M9H77_18492</name>
</gene>